<feature type="compositionally biased region" description="Low complexity" evidence="1">
    <location>
        <begin position="280"/>
        <end position="297"/>
    </location>
</feature>
<dbReference type="AlphaFoldDB" id="A0AAD7FYB9"/>
<gene>
    <name evidence="2" type="ORF">FB45DRAFT_887152</name>
</gene>
<feature type="compositionally biased region" description="Low complexity" evidence="1">
    <location>
        <begin position="260"/>
        <end position="273"/>
    </location>
</feature>
<feature type="compositionally biased region" description="Low complexity" evidence="1">
    <location>
        <begin position="305"/>
        <end position="314"/>
    </location>
</feature>
<name>A0AAD7FYB9_9AGAR</name>
<feature type="region of interest" description="Disordered" evidence="1">
    <location>
        <begin position="114"/>
        <end position="169"/>
    </location>
</feature>
<evidence type="ECO:0000256" key="1">
    <source>
        <dbReference type="SAM" id="MobiDB-lite"/>
    </source>
</evidence>
<reference evidence="2" key="1">
    <citation type="submission" date="2023-03" db="EMBL/GenBank/DDBJ databases">
        <title>Massive genome expansion in bonnet fungi (Mycena s.s.) driven by repeated elements and novel gene families across ecological guilds.</title>
        <authorList>
            <consortium name="Lawrence Berkeley National Laboratory"/>
            <person name="Harder C.B."/>
            <person name="Miyauchi S."/>
            <person name="Viragh M."/>
            <person name="Kuo A."/>
            <person name="Thoen E."/>
            <person name="Andreopoulos B."/>
            <person name="Lu D."/>
            <person name="Skrede I."/>
            <person name="Drula E."/>
            <person name="Henrissat B."/>
            <person name="Morin E."/>
            <person name="Kohler A."/>
            <person name="Barry K."/>
            <person name="LaButti K."/>
            <person name="Morin E."/>
            <person name="Salamov A."/>
            <person name="Lipzen A."/>
            <person name="Mereny Z."/>
            <person name="Hegedus B."/>
            <person name="Baldrian P."/>
            <person name="Stursova M."/>
            <person name="Weitz H."/>
            <person name="Taylor A."/>
            <person name="Grigoriev I.V."/>
            <person name="Nagy L.G."/>
            <person name="Martin F."/>
            <person name="Kauserud H."/>
        </authorList>
    </citation>
    <scope>NUCLEOTIDE SEQUENCE</scope>
    <source>
        <strain evidence="2">9284</strain>
    </source>
</reference>
<accession>A0AAD7FYB9</accession>
<organism evidence="2 3">
    <name type="scientific">Roridomyces roridus</name>
    <dbReference type="NCBI Taxonomy" id="1738132"/>
    <lineage>
        <taxon>Eukaryota</taxon>
        <taxon>Fungi</taxon>
        <taxon>Dikarya</taxon>
        <taxon>Basidiomycota</taxon>
        <taxon>Agaricomycotina</taxon>
        <taxon>Agaricomycetes</taxon>
        <taxon>Agaricomycetidae</taxon>
        <taxon>Agaricales</taxon>
        <taxon>Marasmiineae</taxon>
        <taxon>Mycenaceae</taxon>
        <taxon>Roridomyces</taxon>
    </lineage>
</organism>
<keyword evidence="3" id="KW-1185">Reference proteome</keyword>
<feature type="compositionally biased region" description="Low complexity" evidence="1">
    <location>
        <begin position="322"/>
        <end position="333"/>
    </location>
</feature>
<protein>
    <submittedName>
        <fullName evidence="2">Uncharacterized protein</fullName>
    </submittedName>
</protein>
<feature type="compositionally biased region" description="Polar residues" evidence="1">
    <location>
        <begin position="128"/>
        <end position="148"/>
    </location>
</feature>
<comment type="caution">
    <text evidence="2">The sequence shown here is derived from an EMBL/GenBank/DDBJ whole genome shotgun (WGS) entry which is preliminary data.</text>
</comment>
<feature type="compositionally biased region" description="Pro residues" evidence="1">
    <location>
        <begin position="53"/>
        <end position="63"/>
    </location>
</feature>
<dbReference type="Proteomes" id="UP001221142">
    <property type="component" value="Unassembled WGS sequence"/>
</dbReference>
<evidence type="ECO:0000313" key="3">
    <source>
        <dbReference type="Proteomes" id="UP001221142"/>
    </source>
</evidence>
<feature type="region of interest" description="Disordered" evidence="1">
    <location>
        <begin position="53"/>
        <end position="86"/>
    </location>
</feature>
<dbReference type="EMBL" id="JARKIF010000001">
    <property type="protein sequence ID" value="KAJ7650171.1"/>
    <property type="molecule type" value="Genomic_DNA"/>
</dbReference>
<evidence type="ECO:0000313" key="2">
    <source>
        <dbReference type="EMBL" id="KAJ7650171.1"/>
    </source>
</evidence>
<sequence length="422" mass="45142">MMHANNPLAAQLNDLGAANADGLLNDDEYRLLRQNLFERYSGGVEIFSVDPPSPPAVKLPSAPPRRKHVELVPDPVPPPARPKTNGVAGFLRRATGRKPAPAAIKLSFLPRMFSKKSEDTSSSDTESYGTRHSSSTSRKPSGDLSSTRIRPPPMSPTHGNFAAAPASPSRSVFSTAKYDVIPGGSTVIFDDSNLQTSDAIRKAMQAVEAEGRRLVAAFNDLEASAVTRYRQEHPEWSSNRRPSLTPVAPSGGSLRPGRMRSNSNSQQSVRSNSPLRTSRSAASLFPTSSPPTSFSQPAAPPPTAPRSSLLPRLPESLRRKGSASSLSSQGTSAFLGTGTGIGRANSLSRASSVSRSATHLPLPVSRRDGTGGTTSIPEGEGGEELAEVRRRRAEVVGRCEARLEYLRAKLKGAELHEKLMRK</sequence>
<feature type="compositionally biased region" description="Low complexity" evidence="1">
    <location>
        <begin position="343"/>
        <end position="357"/>
    </location>
</feature>
<feature type="region of interest" description="Disordered" evidence="1">
    <location>
        <begin position="229"/>
        <end position="387"/>
    </location>
</feature>
<proteinExistence type="predicted"/>